<dbReference type="PANTHER" id="PTHR11351:SF31">
    <property type="entry name" value="DESATURASE 1, ISOFORM A-RELATED"/>
    <property type="match status" value="1"/>
</dbReference>
<evidence type="ECO:0000313" key="16">
    <source>
        <dbReference type="EMBL" id="CAL8130154.1"/>
    </source>
</evidence>
<dbReference type="InterPro" id="IPR015876">
    <property type="entry name" value="Acyl-CoA_DS"/>
</dbReference>
<evidence type="ECO:0000256" key="9">
    <source>
        <dbReference type="ARBA" id="ARBA00023098"/>
    </source>
</evidence>
<keyword evidence="9" id="KW-0443">Lipid metabolism</keyword>
<evidence type="ECO:0000256" key="13">
    <source>
        <dbReference type="SAM" id="MobiDB-lite"/>
    </source>
</evidence>
<evidence type="ECO:0000256" key="1">
    <source>
        <dbReference type="ARBA" id="ARBA00004141"/>
    </source>
</evidence>
<evidence type="ECO:0000256" key="3">
    <source>
        <dbReference type="ARBA" id="ARBA00022516"/>
    </source>
</evidence>
<feature type="transmembrane region" description="Helical" evidence="14">
    <location>
        <begin position="194"/>
        <end position="215"/>
    </location>
</feature>
<evidence type="ECO:0000313" key="17">
    <source>
        <dbReference type="Proteomes" id="UP001642540"/>
    </source>
</evidence>
<evidence type="ECO:0000256" key="10">
    <source>
        <dbReference type="ARBA" id="ARBA00023136"/>
    </source>
</evidence>
<keyword evidence="8" id="KW-0408">Iron</keyword>
<evidence type="ECO:0000256" key="8">
    <source>
        <dbReference type="ARBA" id="ARBA00023004"/>
    </source>
</evidence>
<dbReference type="Proteomes" id="UP001642540">
    <property type="component" value="Unassembled WGS sequence"/>
</dbReference>
<keyword evidence="11 12" id="KW-0275">Fatty acid biosynthesis</keyword>
<gene>
    <name evidence="16" type="ORF">ODALV1_LOCUS23591</name>
</gene>
<name>A0ABP1RLL3_9HEXA</name>
<keyword evidence="6 14" id="KW-1133">Transmembrane helix</keyword>
<organism evidence="16 17">
    <name type="scientific">Orchesella dallaii</name>
    <dbReference type="NCBI Taxonomy" id="48710"/>
    <lineage>
        <taxon>Eukaryota</taxon>
        <taxon>Metazoa</taxon>
        <taxon>Ecdysozoa</taxon>
        <taxon>Arthropoda</taxon>
        <taxon>Hexapoda</taxon>
        <taxon>Collembola</taxon>
        <taxon>Entomobryomorpha</taxon>
        <taxon>Entomobryoidea</taxon>
        <taxon>Orchesellidae</taxon>
        <taxon>Orchesellinae</taxon>
        <taxon>Orchesella</taxon>
    </lineage>
</organism>
<dbReference type="PRINTS" id="PR00075">
    <property type="entry name" value="FACDDSATRASE"/>
</dbReference>
<comment type="caution">
    <text evidence="16">The sequence shown here is derived from an EMBL/GenBank/DDBJ whole genome shotgun (WGS) entry which is preliminary data.</text>
</comment>
<feature type="region of interest" description="Disordered" evidence="13">
    <location>
        <begin position="329"/>
        <end position="367"/>
    </location>
</feature>
<comment type="domain">
    <text evidence="12">The histidine box domains are involved in binding the catalytic metal ions.</text>
</comment>
<evidence type="ECO:0000256" key="7">
    <source>
        <dbReference type="ARBA" id="ARBA00023002"/>
    </source>
</evidence>
<keyword evidence="4 12" id="KW-0812">Transmembrane</keyword>
<protein>
    <recommendedName>
        <fullName evidence="15">Fatty acid desaturase domain-containing protein</fullName>
    </recommendedName>
</protein>
<comment type="similarity">
    <text evidence="2 12">Belongs to the fatty acid desaturase type 1 family.</text>
</comment>
<comment type="subcellular location">
    <subcellularLocation>
        <location evidence="1">Membrane</location>
        <topology evidence="1">Multi-pass membrane protein</topology>
    </subcellularLocation>
</comment>
<dbReference type="PANTHER" id="PTHR11351">
    <property type="entry name" value="ACYL-COA DESATURASE"/>
    <property type="match status" value="1"/>
</dbReference>
<comment type="cofactor">
    <cofactor evidence="12">
        <name>Fe(2+)</name>
        <dbReference type="ChEBI" id="CHEBI:29033"/>
    </cofactor>
</comment>
<feature type="region of interest" description="Disordered" evidence="13">
    <location>
        <begin position="1"/>
        <end position="27"/>
    </location>
</feature>
<evidence type="ECO:0000256" key="12">
    <source>
        <dbReference type="RuleBase" id="RU000581"/>
    </source>
</evidence>
<sequence>MMEIQSQNRLHNHQDLNEEKAKNEEDSLKRKEPDYFLTFESNLGLEAHIFNRLVLGTAHAFALYHVYLRLTGAIPNTFAFESIYGYLGGLGITVGCHRYWTHKTFKAKLPLQIFLMILQTISSQNPIRKWCLDHRIHHKYTDTDADPHNSKRGFWFSHIGWQVLPKHPDFQRQLRVFDVSDLDNDPVVRFQSRWFWPLTFIFHIALPVYILQYFWPEMTLIQCLAANFMRYVYSLHVTFSVNSIAHMWGDKPYDQSVTAVENSLVAFFAIGEGWHNFHHTFPWDYKTSEFGWKLNFSSMLIDFFAYMGWAYDLKTASPQLIKKRMLRTGNGNGIRDENSPNSHHNHHHHHEECPYPPPAEDCLESSNENEKMSLCNSDGIIHDKSDESDDGYHDDYHSSPPIFGDWIKEGCKFDTCTVQSPLWAWEMERNQEGIWRSYKEH</sequence>
<reference evidence="16 17" key="1">
    <citation type="submission" date="2024-08" db="EMBL/GenBank/DDBJ databases">
        <authorList>
            <person name="Cucini C."/>
            <person name="Frati F."/>
        </authorList>
    </citation>
    <scope>NUCLEOTIDE SEQUENCE [LARGE SCALE GENOMIC DNA]</scope>
</reference>
<evidence type="ECO:0000256" key="4">
    <source>
        <dbReference type="ARBA" id="ARBA00022692"/>
    </source>
</evidence>
<dbReference type="EMBL" id="CAXLJM020000081">
    <property type="protein sequence ID" value="CAL8130154.1"/>
    <property type="molecule type" value="Genomic_DNA"/>
</dbReference>
<evidence type="ECO:0000256" key="11">
    <source>
        <dbReference type="ARBA" id="ARBA00023160"/>
    </source>
</evidence>
<keyword evidence="10 14" id="KW-0472">Membrane</keyword>
<keyword evidence="17" id="KW-1185">Reference proteome</keyword>
<evidence type="ECO:0000256" key="2">
    <source>
        <dbReference type="ARBA" id="ARBA00009295"/>
    </source>
</evidence>
<dbReference type="Pfam" id="PF00487">
    <property type="entry name" value="FA_desaturase"/>
    <property type="match status" value="1"/>
</dbReference>
<evidence type="ECO:0000256" key="6">
    <source>
        <dbReference type="ARBA" id="ARBA00022989"/>
    </source>
</evidence>
<proteinExistence type="inferred from homology"/>
<keyword evidence="7 12" id="KW-0560">Oxidoreductase</keyword>
<evidence type="ECO:0000259" key="15">
    <source>
        <dbReference type="Pfam" id="PF00487"/>
    </source>
</evidence>
<dbReference type="CDD" id="cd03505">
    <property type="entry name" value="Delta9-FADS-like"/>
    <property type="match status" value="1"/>
</dbReference>
<keyword evidence="3 12" id="KW-0444">Lipid biosynthesis</keyword>
<evidence type="ECO:0000256" key="14">
    <source>
        <dbReference type="SAM" id="Phobius"/>
    </source>
</evidence>
<evidence type="ECO:0000256" key="5">
    <source>
        <dbReference type="ARBA" id="ARBA00022832"/>
    </source>
</evidence>
<accession>A0ABP1RLL3</accession>
<keyword evidence="5" id="KW-0276">Fatty acid metabolism</keyword>
<dbReference type="InterPro" id="IPR005804">
    <property type="entry name" value="FA_desaturase_dom"/>
</dbReference>
<feature type="domain" description="Fatty acid desaturase" evidence="15">
    <location>
        <begin position="82"/>
        <end position="282"/>
    </location>
</feature>
<feature type="compositionally biased region" description="Basic and acidic residues" evidence="13">
    <location>
        <begin position="12"/>
        <end position="27"/>
    </location>
</feature>